<dbReference type="Proteomes" id="UP000716906">
    <property type="component" value="Unassembled WGS sequence"/>
</dbReference>
<dbReference type="InterPro" id="IPR025714">
    <property type="entry name" value="Methyltranfer_dom"/>
</dbReference>
<dbReference type="GO" id="GO:0008168">
    <property type="term" value="F:methyltransferase activity"/>
    <property type="evidence" value="ECO:0007669"/>
    <property type="project" value="UniProtKB-KW"/>
</dbReference>
<evidence type="ECO:0000313" key="2">
    <source>
        <dbReference type="EMBL" id="MBM6737872.1"/>
    </source>
</evidence>
<reference evidence="2 3" key="1">
    <citation type="journal article" date="2021" name="Sci. Rep.">
        <title>The distribution of antibiotic resistance genes in chicken gut microbiota commensals.</title>
        <authorList>
            <person name="Juricova H."/>
            <person name="Matiasovicova J."/>
            <person name="Kubasova T."/>
            <person name="Cejkova D."/>
            <person name="Rychlik I."/>
        </authorList>
    </citation>
    <scope>NUCLEOTIDE SEQUENCE [LARGE SCALE GENOMIC DNA]</scope>
    <source>
        <strain evidence="2 3">An773</strain>
    </source>
</reference>
<name>A0ABS2E8A7_9FIRM</name>
<protein>
    <submittedName>
        <fullName evidence="2">SAM-dependent methyltransferase</fullName>
    </submittedName>
</protein>
<dbReference type="SUPFAM" id="SSF53335">
    <property type="entry name" value="S-adenosyl-L-methionine-dependent methyltransferases"/>
    <property type="match status" value="1"/>
</dbReference>
<proteinExistence type="predicted"/>
<dbReference type="RefSeq" id="WP_205155934.1">
    <property type="nucleotide sequence ID" value="NZ_JACLYY010000005.1"/>
</dbReference>
<dbReference type="GO" id="GO:0032259">
    <property type="term" value="P:methylation"/>
    <property type="evidence" value="ECO:0007669"/>
    <property type="project" value="UniProtKB-KW"/>
</dbReference>
<accession>A0ABS2E8A7</accession>
<keyword evidence="3" id="KW-1185">Reference proteome</keyword>
<dbReference type="Pfam" id="PF13679">
    <property type="entry name" value="Methyltransf_32"/>
    <property type="match status" value="1"/>
</dbReference>
<dbReference type="Gene3D" id="3.40.50.150">
    <property type="entry name" value="Vaccinia Virus protein VP39"/>
    <property type="match status" value="1"/>
</dbReference>
<organism evidence="2 3">
    <name type="scientific">Faecalicatena fissicatena</name>
    <dbReference type="NCBI Taxonomy" id="290055"/>
    <lineage>
        <taxon>Bacteria</taxon>
        <taxon>Bacillati</taxon>
        <taxon>Bacillota</taxon>
        <taxon>Clostridia</taxon>
        <taxon>Lachnospirales</taxon>
        <taxon>Lachnospiraceae</taxon>
        <taxon>Faecalicatena</taxon>
    </lineage>
</organism>
<comment type="caution">
    <text evidence="2">The sequence shown here is derived from an EMBL/GenBank/DDBJ whole genome shotgun (WGS) entry which is preliminary data.</text>
</comment>
<sequence>MENLRVLFEENLNTDFISATLSSPRTKGGAVKVKVRPLLKKGTLFFQLEAFKGNQAFHRNLPADEACAALLLYMEEMKQLQMETRQASVTALVSKKGKVTVKKKARKEPAKKADLSHNRQKRYILEEGVPVPFLVDLGVMTGEGKVVHAKFDKFRQINRFLEFIEDILPRLKDRAGDGRELTILDFGCGKSYLTFAIYYYLHELKGYDIRIIGLDLKRDVIRRCNELSGKYGYEKLRFLEGDIADYTGVDRVDMVVTLHACDTATDFALAKAIGWDAKVILSVPCCQHELNRQIKSDVLEPVLKYGLIKERMAALVTDALRAQYLEREGYETQILEFIDMEHTPKNILIRAVKTGRKGSNEEKLQMCEEALHVRPTLGRLLDTKSEKEQGADR</sequence>
<evidence type="ECO:0000313" key="3">
    <source>
        <dbReference type="Proteomes" id="UP000716906"/>
    </source>
</evidence>
<dbReference type="CDD" id="cd02440">
    <property type="entry name" value="AdoMet_MTases"/>
    <property type="match status" value="1"/>
</dbReference>
<dbReference type="PANTHER" id="PTHR13369:SF3">
    <property type="entry name" value="METHYLTRANSFERASE DOMAIN-CONTAINING PROTEIN"/>
    <property type="match status" value="1"/>
</dbReference>
<keyword evidence="2" id="KW-0489">Methyltransferase</keyword>
<evidence type="ECO:0000259" key="1">
    <source>
        <dbReference type="Pfam" id="PF13679"/>
    </source>
</evidence>
<dbReference type="EMBL" id="JACLYY010000005">
    <property type="protein sequence ID" value="MBM6737872.1"/>
    <property type="molecule type" value="Genomic_DNA"/>
</dbReference>
<dbReference type="InterPro" id="IPR029063">
    <property type="entry name" value="SAM-dependent_MTases_sf"/>
</dbReference>
<feature type="domain" description="Methyltransferase" evidence="1">
    <location>
        <begin position="152"/>
        <end position="293"/>
    </location>
</feature>
<keyword evidence="2" id="KW-0808">Transferase</keyword>
<dbReference type="PANTHER" id="PTHR13369">
    <property type="match status" value="1"/>
</dbReference>
<gene>
    <name evidence="2" type="ORF">H7U36_07080</name>
</gene>